<protein>
    <submittedName>
        <fullName evidence="4">Phlebovirus_G2 domain-containing protein</fullName>
    </submittedName>
</protein>
<dbReference type="Pfam" id="PF07245">
    <property type="entry name" value="Phlebovirus_G2"/>
    <property type="match status" value="1"/>
</dbReference>
<feature type="domain" description="Phlebovirus glycoprotein G2 fusion" evidence="3">
    <location>
        <begin position="9"/>
        <end position="276"/>
    </location>
</feature>
<keyword evidence="2" id="KW-0472">Membrane</keyword>
<feature type="transmembrane region" description="Helical" evidence="2">
    <location>
        <begin position="415"/>
        <end position="440"/>
    </location>
</feature>
<feature type="transmembrane region" description="Helical" evidence="2">
    <location>
        <begin position="452"/>
        <end position="473"/>
    </location>
</feature>
<reference evidence="5" key="1">
    <citation type="submission" date="2010-08" db="EMBL/GenBank/DDBJ databases">
        <authorList>
            <consortium name="Caenorhabditis japonica Sequencing Consortium"/>
            <person name="Wilson R.K."/>
        </authorList>
    </citation>
    <scope>NUCLEOTIDE SEQUENCE [LARGE SCALE GENOMIC DNA]</scope>
    <source>
        <strain evidence="5">DF5081</strain>
    </source>
</reference>
<dbReference type="AlphaFoldDB" id="A0A8R1HPD7"/>
<feature type="region of interest" description="Disordered" evidence="1">
    <location>
        <begin position="719"/>
        <end position="782"/>
    </location>
</feature>
<evidence type="ECO:0000256" key="1">
    <source>
        <dbReference type="SAM" id="MobiDB-lite"/>
    </source>
</evidence>
<dbReference type="InterPro" id="IPR009878">
    <property type="entry name" value="Phlebovirus_G2_fusion"/>
</dbReference>
<evidence type="ECO:0000313" key="4">
    <source>
        <dbReference type="EnsemblMetazoa" id="CJA03143.1"/>
    </source>
</evidence>
<accession>A0A8R1HPD7</accession>
<proteinExistence type="predicted"/>
<organism evidence="4 5">
    <name type="scientific">Caenorhabditis japonica</name>
    <dbReference type="NCBI Taxonomy" id="281687"/>
    <lineage>
        <taxon>Eukaryota</taxon>
        <taxon>Metazoa</taxon>
        <taxon>Ecdysozoa</taxon>
        <taxon>Nematoda</taxon>
        <taxon>Chromadorea</taxon>
        <taxon>Rhabditida</taxon>
        <taxon>Rhabditina</taxon>
        <taxon>Rhabditomorpha</taxon>
        <taxon>Rhabditoidea</taxon>
        <taxon>Rhabditidae</taxon>
        <taxon>Peloderinae</taxon>
        <taxon>Caenorhabditis</taxon>
    </lineage>
</organism>
<evidence type="ECO:0000256" key="2">
    <source>
        <dbReference type="SAM" id="Phobius"/>
    </source>
</evidence>
<evidence type="ECO:0000259" key="3">
    <source>
        <dbReference type="Pfam" id="PF07245"/>
    </source>
</evidence>
<evidence type="ECO:0000313" key="5">
    <source>
        <dbReference type="Proteomes" id="UP000005237"/>
    </source>
</evidence>
<sequence length="857" mass="97896">MSTAKAVFEWEKKGTTLRDIRIQLMDIEAICTKRTITYTQDFITKVWSTKRCPRMGTCQGDKCKAIKPDSKIPELNNVNMMVGKTGCVESCGGPGCGCFYLSAGCLFYRTYAVPKSPEKFEIFDCIEYQQVARIQLTITKLNSIYNTAKSIEIRSPIGHSTTFHQSTVTVDTIQTPPSPILNTWFIKNNESVATWTPNQRPNFQCDNLLKNCTLQEKCECQPAEDQMRCTCLDNDIGHLLQRPTTHLPIRSGYWLLEPFGKAVKGRILTESTVSLTLRMTDIWNTKIVKTEEICQSENAIAEGCYSCAPGATAQIHCKSQKEDTMAELECEEESFVIPCSPDGKSTNITFHAAKSQFQKNCSIHCGGKRKTHLEVTGVLKYSGSVWTSIYKLIEGNSTIYEEINLPDLGHLLDSYLAFIKSVLAIIVVAGVIFLLTYSVISNTGSSIIKGLFRGIWILFKLAIYFVIRIPLFIVRTWRRRSGTHLCMNLCMILVACLFVQANNLHVKMQIPKNNYLLTEKMRILARGEAFENFMNGLAQKLLNMNDEEDSVIRDIEKLLNYKSELCGKLHEAELVTSSLRPTSEELDTLQKLERVKDSLTGHYIRVDFLYSNRRKIYNQIQTTSEAGLWDLEHANKYLDDRGLALQHHQQQEDMTKARIQLALGDINRVIVEVKERTRKFLDDIAQTVPVMWRKMERIESLLHEALRAVNELGPTREQVNERLQQDAQSSGDPGESLQDRKKKKRIEAEERITRKRVRDKSPDITTTNKRRRHNNTPSKGHRCAFCEGPHISDTCSNVKEWQERRKILEGKEYCPRCIHHRTQGHACRPKDCYYCGKKSHHSSICQIPDQSCNETKN</sequence>
<keyword evidence="2" id="KW-0812">Transmembrane</keyword>
<name>A0A8R1HPD7_CAEJA</name>
<dbReference type="EnsemblMetazoa" id="CJA03143.1">
    <property type="protein sequence ID" value="CJA03143.1"/>
    <property type="gene ID" value="WBGene00122347"/>
</dbReference>
<reference evidence="4" key="2">
    <citation type="submission" date="2022-06" db="UniProtKB">
        <authorList>
            <consortium name="EnsemblMetazoa"/>
        </authorList>
    </citation>
    <scope>IDENTIFICATION</scope>
    <source>
        <strain evidence="4">DF5081</strain>
    </source>
</reference>
<dbReference type="Proteomes" id="UP000005237">
    <property type="component" value="Unassembled WGS sequence"/>
</dbReference>
<feature type="compositionally biased region" description="Basic residues" evidence="1">
    <location>
        <begin position="768"/>
        <end position="782"/>
    </location>
</feature>
<keyword evidence="2" id="KW-1133">Transmembrane helix</keyword>
<keyword evidence="5" id="KW-1185">Reference proteome</keyword>
<dbReference type="Gene3D" id="2.60.40.3770">
    <property type="match status" value="1"/>
</dbReference>